<keyword evidence="5" id="KW-0472">Membrane</keyword>
<evidence type="ECO:0000256" key="3">
    <source>
        <dbReference type="ARBA" id="ARBA00023180"/>
    </source>
</evidence>
<dbReference type="InterPro" id="IPR036055">
    <property type="entry name" value="LDL_receptor-like_sf"/>
</dbReference>
<gene>
    <name evidence="8" type="ORF">KP79_PYT12943</name>
</gene>
<dbReference type="PROSITE" id="PS01180">
    <property type="entry name" value="CUB"/>
    <property type="match status" value="1"/>
</dbReference>
<feature type="chain" id="PRO_5012080884" evidence="6">
    <location>
        <begin position="23"/>
        <end position="909"/>
    </location>
</feature>
<dbReference type="PROSITE" id="PS50068">
    <property type="entry name" value="LDLRA_2"/>
    <property type="match status" value="1"/>
</dbReference>
<dbReference type="OrthoDB" id="6514358at2759"/>
<dbReference type="InterPro" id="IPR035914">
    <property type="entry name" value="Sperma_CUB_dom_sf"/>
</dbReference>
<evidence type="ECO:0000256" key="5">
    <source>
        <dbReference type="SAM" id="Phobius"/>
    </source>
</evidence>
<organism evidence="8 9">
    <name type="scientific">Mizuhopecten yessoensis</name>
    <name type="common">Japanese scallop</name>
    <name type="synonym">Patinopecten yessoensis</name>
    <dbReference type="NCBI Taxonomy" id="6573"/>
    <lineage>
        <taxon>Eukaryota</taxon>
        <taxon>Metazoa</taxon>
        <taxon>Spiralia</taxon>
        <taxon>Lophotrochozoa</taxon>
        <taxon>Mollusca</taxon>
        <taxon>Bivalvia</taxon>
        <taxon>Autobranchia</taxon>
        <taxon>Pteriomorphia</taxon>
        <taxon>Pectinida</taxon>
        <taxon>Pectinoidea</taxon>
        <taxon>Pectinidae</taxon>
        <taxon>Mizuhopecten</taxon>
    </lineage>
</organism>
<accession>A0A210R268</accession>
<evidence type="ECO:0000256" key="1">
    <source>
        <dbReference type="ARBA" id="ARBA00022737"/>
    </source>
</evidence>
<dbReference type="PANTHER" id="PTHR24251">
    <property type="entry name" value="OVOCHYMASE-RELATED"/>
    <property type="match status" value="1"/>
</dbReference>
<dbReference type="Pfam" id="PF00057">
    <property type="entry name" value="Ldl_recept_a"/>
    <property type="match status" value="1"/>
</dbReference>
<dbReference type="InterPro" id="IPR023415">
    <property type="entry name" value="LDLR_class-A_CS"/>
</dbReference>
<name>A0A210R268_MIZYE</name>
<evidence type="ECO:0000313" key="8">
    <source>
        <dbReference type="EMBL" id="OWF55001.1"/>
    </source>
</evidence>
<dbReference type="PANTHER" id="PTHR24251:SF52">
    <property type="entry name" value="CUB DOMAIN-CONTAINING PROTEIN"/>
    <property type="match status" value="1"/>
</dbReference>
<keyword evidence="5" id="KW-1133">Transmembrane helix</keyword>
<dbReference type="EMBL" id="NEDP02000791">
    <property type="protein sequence ID" value="OWF55001.1"/>
    <property type="molecule type" value="Genomic_DNA"/>
</dbReference>
<dbReference type="AlphaFoldDB" id="A0A210R268"/>
<feature type="disulfide bond" evidence="4">
    <location>
        <begin position="815"/>
        <end position="833"/>
    </location>
</feature>
<reference evidence="8 9" key="1">
    <citation type="journal article" date="2017" name="Nat. Ecol. Evol.">
        <title>Scallop genome provides insights into evolution of bilaterian karyotype and development.</title>
        <authorList>
            <person name="Wang S."/>
            <person name="Zhang J."/>
            <person name="Jiao W."/>
            <person name="Li J."/>
            <person name="Xun X."/>
            <person name="Sun Y."/>
            <person name="Guo X."/>
            <person name="Huan P."/>
            <person name="Dong B."/>
            <person name="Zhang L."/>
            <person name="Hu X."/>
            <person name="Sun X."/>
            <person name="Wang J."/>
            <person name="Zhao C."/>
            <person name="Wang Y."/>
            <person name="Wang D."/>
            <person name="Huang X."/>
            <person name="Wang R."/>
            <person name="Lv J."/>
            <person name="Li Y."/>
            <person name="Zhang Z."/>
            <person name="Liu B."/>
            <person name="Lu W."/>
            <person name="Hui Y."/>
            <person name="Liang J."/>
            <person name="Zhou Z."/>
            <person name="Hou R."/>
            <person name="Li X."/>
            <person name="Liu Y."/>
            <person name="Li H."/>
            <person name="Ning X."/>
            <person name="Lin Y."/>
            <person name="Zhao L."/>
            <person name="Xing Q."/>
            <person name="Dou J."/>
            <person name="Li Y."/>
            <person name="Mao J."/>
            <person name="Guo H."/>
            <person name="Dou H."/>
            <person name="Li T."/>
            <person name="Mu C."/>
            <person name="Jiang W."/>
            <person name="Fu Q."/>
            <person name="Fu X."/>
            <person name="Miao Y."/>
            <person name="Liu J."/>
            <person name="Yu Q."/>
            <person name="Li R."/>
            <person name="Liao H."/>
            <person name="Li X."/>
            <person name="Kong Y."/>
            <person name="Jiang Z."/>
            <person name="Chourrout D."/>
            <person name="Li R."/>
            <person name="Bao Z."/>
        </authorList>
    </citation>
    <scope>NUCLEOTIDE SEQUENCE [LARGE SCALE GENOMIC DNA]</scope>
    <source>
        <strain evidence="8 9">PY_sf001</strain>
    </source>
</reference>
<dbReference type="Proteomes" id="UP000242188">
    <property type="component" value="Unassembled WGS sequence"/>
</dbReference>
<evidence type="ECO:0000256" key="4">
    <source>
        <dbReference type="PROSITE-ProRule" id="PRU00124"/>
    </source>
</evidence>
<keyword evidence="5" id="KW-0812">Transmembrane</keyword>
<dbReference type="InterPro" id="IPR002172">
    <property type="entry name" value="LDrepeatLR_classA_rpt"/>
</dbReference>
<keyword evidence="2 4" id="KW-1015">Disulfide bond</keyword>
<dbReference type="FunFam" id="4.10.400.10:FF:000065">
    <property type="entry name" value="Transmembrane protease serine 7"/>
    <property type="match status" value="1"/>
</dbReference>
<dbReference type="Gene3D" id="4.10.400.10">
    <property type="entry name" value="Low-density Lipoprotein Receptor"/>
    <property type="match status" value="1"/>
</dbReference>
<comment type="caution">
    <text evidence="8">The sequence shown here is derived from an EMBL/GenBank/DDBJ whole genome shotgun (WGS) entry which is preliminary data.</text>
</comment>
<feature type="signal peptide" evidence="6">
    <location>
        <begin position="1"/>
        <end position="22"/>
    </location>
</feature>
<feature type="transmembrane region" description="Helical" evidence="5">
    <location>
        <begin position="867"/>
        <end position="891"/>
    </location>
</feature>
<dbReference type="SUPFAM" id="SSF49854">
    <property type="entry name" value="Spermadhesin, CUB domain"/>
    <property type="match status" value="5"/>
</dbReference>
<feature type="disulfide bond" evidence="4">
    <location>
        <begin position="827"/>
        <end position="842"/>
    </location>
</feature>
<dbReference type="SMART" id="SM00192">
    <property type="entry name" value="LDLa"/>
    <property type="match status" value="1"/>
</dbReference>
<dbReference type="Pfam" id="PF00431">
    <property type="entry name" value="CUB"/>
    <property type="match status" value="1"/>
</dbReference>
<comment type="caution">
    <text evidence="4">Lacks conserved residue(s) required for the propagation of feature annotation.</text>
</comment>
<keyword evidence="3" id="KW-0325">Glycoprotein</keyword>
<dbReference type="SMART" id="SM00042">
    <property type="entry name" value="CUB"/>
    <property type="match status" value="1"/>
</dbReference>
<evidence type="ECO:0000256" key="6">
    <source>
        <dbReference type="SAM" id="SignalP"/>
    </source>
</evidence>
<dbReference type="InterPro" id="IPR000859">
    <property type="entry name" value="CUB_dom"/>
</dbReference>
<keyword evidence="6" id="KW-0732">Signal</keyword>
<evidence type="ECO:0000313" key="9">
    <source>
        <dbReference type="Proteomes" id="UP000242188"/>
    </source>
</evidence>
<evidence type="ECO:0000259" key="7">
    <source>
        <dbReference type="PROSITE" id="PS01180"/>
    </source>
</evidence>
<dbReference type="CDD" id="cd00112">
    <property type="entry name" value="LDLa"/>
    <property type="match status" value="1"/>
</dbReference>
<dbReference type="PROSITE" id="PS01209">
    <property type="entry name" value="LDLRA_1"/>
    <property type="match status" value="1"/>
</dbReference>
<sequence length="909" mass="98023">MKIGTVWMLVAAGLAAVSLSESALLDLCGGQYNASVDSPINVNFSDITNQTCVWYIQRDSNNRTNLFLSISFLDANSSIIVYSGHYYKSNSSKANIIKTYKAGDTASEQVVISASKVTSIVFQNKNSSQGSLLVDFNAGDCTKEIEWTKPIVSPIYLPGTGPVKCVYQMTLPTDSRTSVMSFTDFSLVKGSLIVENGKISHTLKGINVPQDLLLGTNGNLSLTIALENNTASQHFKAFMMEADPVCTRQIDVNDSQPFHFSLPSTPSFPLDCLVIVTSPLKTTLVAMVKDLVLAGGGDSVTLRDGGSQSSPQIASLVSNSQNGQLIITSGNKMLVQIRLETSLAIRIVKLDLKHQGGGAGRYSGSGNITLNASQFVPNNSVYFLVTVPDSRAHVTFLKGNLNKATLEVYDDNTPSKEIAVFKKLSDFYTVTGSGQSILIKATNFVGLGTFTASYRPVTPACDQLSTGPYGSYSMIGKSGTQCTWSIRPQGSAWLLDLTMGHVTLCQNDTLAVYEGLTKTNTPPIITVNMKTQNMLVPVIYSQSQSGFRMVLNSPKGSCSANMSSLVTASYQTNMAKCGTTLNAVTGIVISPQFPNQYPLNAHCKWTFVPNKKPFILVSVDSLNLNPKHSLTLDDGKKVTSLTGYTNTDLLVPTTNKSNLVLDFNSVNSNTTGVPTTGRGFVVKYTYLDCGGEMKDKSSGKIDVGPAAKNTSRLCVWLVQALKPAKGNNSNILSLNISITGNTTQDIVKIYDGGSMGSPPLKLNMTKGLSPNTLTRGSYVMIVYTHNGHMSKLEANSTFHLKINYTTYPCPPTQKCQNGKCIHPDWYCNGINDCGDNTDELNCTYPVPIPTTPKPTNPPKKSTGVKSYVVVIVALVCLALGVVLAMAVPALYKRIKYPNYRHLQDLSVTT</sequence>
<proteinExistence type="predicted"/>
<dbReference type="Gene3D" id="2.60.120.290">
    <property type="entry name" value="Spermadhesin, CUB domain"/>
    <property type="match status" value="2"/>
</dbReference>
<protein>
    <submittedName>
        <fullName evidence="8">Cubilin</fullName>
    </submittedName>
</protein>
<dbReference type="SUPFAM" id="SSF57424">
    <property type="entry name" value="LDL receptor-like module"/>
    <property type="match status" value="1"/>
</dbReference>
<feature type="domain" description="CUB" evidence="7">
    <location>
        <begin position="577"/>
        <end position="687"/>
    </location>
</feature>
<keyword evidence="9" id="KW-1185">Reference proteome</keyword>
<dbReference type="CDD" id="cd00041">
    <property type="entry name" value="CUB"/>
    <property type="match status" value="1"/>
</dbReference>
<keyword evidence="1" id="KW-0677">Repeat</keyword>
<evidence type="ECO:0000256" key="2">
    <source>
        <dbReference type="ARBA" id="ARBA00023157"/>
    </source>
</evidence>